<proteinExistence type="predicted"/>
<sequence length="83" mass="9817">MPTSLRPTLIRGRTYMFHVEDVKSRLKEEQLEDFQKIVEDSQLPTQDQWEFYCQSKNAIGSSKEEFLCYTVPNLEAIFGLRQK</sequence>
<name>A0A8J5PIN1_FUSOX</name>
<evidence type="ECO:0000313" key="1">
    <source>
        <dbReference type="EMBL" id="KAG7424724.1"/>
    </source>
</evidence>
<protein>
    <submittedName>
        <fullName evidence="1">Uncharacterized protein</fullName>
    </submittedName>
</protein>
<evidence type="ECO:0000313" key="2">
    <source>
        <dbReference type="Proteomes" id="UP000693942"/>
    </source>
</evidence>
<organism evidence="1 2">
    <name type="scientific">Fusarium oxysporum f. sp. raphani</name>
    <dbReference type="NCBI Taxonomy" id="96318"/>
    <lineage>
        <taxon>Eukaryota</taxon>
        <taxon>Fungi</taxon>
        <taxon>Dikarya</taxon>
        <taxon>Ascomycota</taxon>
        <taxon>Pezizomycotina</taxon>
        <taxon>Sordariomycetes</taxon>
        <taxon>Hypocreomycetidae</taxon>
        <taxon>Hypocreales</taxon>
        <taxon>Nectriaceae</taxon>
        <taxon>Fusarium</taxon>
        <taxon>Fusarium oxysporum species complex</taxon>
    </lineage>
</organism>
<accession>A0A8J5PIN1</accession>
<dbReference type="AlphaFoldDB" id="A0A8J5PIN1"/>
<dbReference type="Proteomes" id="UP000693942">
    <property type="component" value="Unassembled WGS sequence"/>
</dbReference>
<dbReference type="EMBL" id="JAELUR010000012">
    <property type="protein sequence ID" value="KAG7424724.1"/>
    <property type="molecule type" value="Genomic_DNA"/>
</dbReference>
<reference evidence="1" key="1">
    <citation type="submission" date="2021-04" db="EMBL/GenBank/DDBJ databases">
        <title>First draft genome resource for Brassicaceae pathogens Fusarium oxysporum f. sp. raphani and Fusarium oxysporum f. sp. rapae.</title>
        <authorList>
            <person name="Asai S."/>
        </authorList>
    </citation>
    <scope>NUCLEOTIDE SEQUENCE</scope>
    <source>
        <strain evidence="1">Tf1262</strain>
    </source>
</reference>
<comment type="caution">
    <text evidence="1">The sequence shown here is derived from an EMBL/GenBank/DDBJ whole genome shotgun (WGS) entry which is preliminary data.</text>
</comment>
<gene>
    <name evidence="1" type="ORF">Forpi1262_v014082</name>
</gene>